<evidence type="ECO:0000256" key="2">
    <source>
        <dbReference type="ARBA" id="ARBA00023002"/>
    </source>
</evidence>
<keyword evidence="4" id="KW-1185">Reference proteome</keyword>
<comment type="caution">
    <text evidence="3">The sequence shown here is derived from an EMBL/GenBank/DDBJ whole genome shotgun (WGS) entry which is preliminary data.</text>
</comment>
<organism evidence="3 4">
    <name type="scientific">Datura stramonium</name>
    <name type="common">Jimsonweed</name>
    <name type="synonym">Common thornapple</name>
    <dbReference type="NCBI Taxonomy" id="4076"/>
    <lineage>
        <taxon>Eukaryota</taxon>
        <taxon>Viridiplantae</taxon>
        <taxon>Streptophyta</taxon>
        <taxon>Embryophyta</taxon>
        <taxon>Tracheophyta</taxon>
        <taxon>Spermatophyta</taxon>
        <taxon>Magnoliopsida</taxon>
        <taxon>eudicotyledons</taxon>
        <taxon>Gunneridae</taxon>
        <taxon>Pentapetalae</taxon>
        <taxon>asterids</taxon>
        <taxon>lamiids</taxon>
        <taxon>Solanales</taxon>
        <taxon>Solanaceae</taxon>
        <taxon>Solanoideae</taxon>
        <taxon>Datureae</taxon>
        <taxon>Datura</taxon>
    </lineage>
</organism>
<accession>A0ABS8S5N3</accession>
<keyword evidence="2" id="KW-0560">Oxidoreductase</keyword>
<dbReference type="InterPro" id="IPR036291">
    <property type="entry name" value="NAD(P)-bd_dom_sf"/>
</dbReference>
<proteinExistence type="predicted"/>
<dbReference type="InterPro" id="IPR045000">
    <property type="entry name" value="TR"/>
</dbReference>
<keyword evidence="1" id="KW-0521">NADP</keyword>
<dbReference type="Gene3D" id="3.40.50.720">
    <property type="entry name" value="NAD(P)-binding Rossmann-like Domain"/>
    <property type="match status" value="2"/>
</dbReference>
<gene>
    <name evidence="3" type="ORF">HAX54_023470</name>
</gene>
<evidence type="ECO:0000313" key="4">
    <source>
        <dbReference type="Proteomes" id="UP000823775"/>
    </source>
</evidence>
<name>A0ABS8S5N3_DATST</name>
<dbReference type="InterPro" id="IPR002347">
    <property type="entry name" value="SDR_fam"/>
</dbReference>
<evidence type="ECO:0000256" key="1">
    <source>
        <dbReference type="ARBA" id="ARBA00022857"/>
    </source>
</evidence>
<dbReference type="SUPFAM" id="SSF51735">
    <property type="entry name" value="NAD(P)-binding Rossmann-fold domains"/>
    <property type="match status" value="1"/>
</dbReference>
<dbReference type="PRINTS" id="PR00081">
    <property type="entry name" value="GDHRDH"/>
</dbReference>
<evidence type="ECO:0000313" key="3">
    <source>
        <dbReference type="EMBL" id="MCD7454108.1"/>
    </source>
</evidence>
<protein>
    <submittedName>
        <fullName evidence="3">Uncharacterized protein</fullName>
    </submittedName>
</protein>
<dbReference type="PANTHER" id="PTHR42898:SF79">
    <property type="entry name" value="NAD(P)-BINDING ROSSMANN-FOLD PROTEIN"/>
    <property type="match status" value="1"/>
</dbReference>
<sequence>MAEREIGGGDRRWSLRGMTALVTGGTRGIGHAIVEELANFGAEVYTFTSSFNGKLNILVNNAGTIKPKEATKTTEQDYSIVMVPNTSIYAASKGAINQVTKNLACEWAKDNIRVNAVAPWIVKTPIVEAACPYWFPTIRGRVVSLSHQVVDLLQSVVNVPWDLAQTKNTRHKEHGVQIHIEVVNIIFSIPLDPKKGTLGLLLVRRTQTEGDGEDHDQFAIPIPYYTTSSTLFPPWSLHHKGIDDFFQRIILEDLKLILLSANKLISSQKRGLKDPDMDIIIVDERDIQINDVFLNNIREVVSTSILVPYFAIENITKVNIRGLRPTRHNGV</sequence>
<dbReference type="PANTHER" id="PTHR42898">
    <property type="entry name" value="TROPINONE REDUCTASE"/>
    <property type="match status" value="1"/>
</dbReference>
<dbReference type="Proteomes" id="UP000823775">
    <property type="component" value="Unassembled WGS sequence"/>
</dbReference>
<dbReference type="EMBL" id="JACEIK010000285">
    <property type="protein sequence ID" value="MCD7454108.1"/>
    <property type="molecule type" value="Genomic_DNA"/>
</dbReference>
<dbReference type="Pfam" id="PF13561">
    <property type="entry name" value="adh_short_C2"/>
    <property type="match status" value="1"/>
</dbReference>
<reference evidence="3 4" key="1">
    <citation type="journal article" date="2021" name="BMC Genomics">
        <title>Datura genome reveals duplications of psychoactive alkaloid biosynthetic genes and high mutation rate following tissue culture.</title>
        <authorList>
            <person name="Rajewski A."/>
            <person name="Carter-House D."/>
            <person name="Stajich J."/>
            <person name="Litt A."/>
        </authorList>
    </citation>
    <scope>NUCLEOTIDE SEQUENCE [LARGE SCALE GENOMIC DNA]</scope>
    <source>
        <strain evidence="3">AR-01</strain>
    </source>
</reference>